<sequence>MDGRLTTKVILRLTSNWVNKEQGASPMPLQSLQRSPAPPFRSCLCYERSVLFSYILVHMRRRLHLGGE</sequence>
<protein>
    <submittedName>
        <fullName evidence="1">Uncharacterized protein</fullName>
    </submittedName>
</protein>
<evidence type="ECO:0000313" key="1">
    <source>
        <dbReference type="EMBL" id="MPC55705.1"/>
    </source>
</evidence>
<keyword evidence="2" id="KW-1185">Reference proteome</keyword>
<dbReference type="EMBL" id="VSRR010013378">
    <property type="protein sequence ID" value="MPC55705.1"/>
    <property type="molecule type" value="Genomic_DNA"/>
</dbReference>
<gene>
    <name evidence="1" type="ORF">E2C01_049649</name>
</gene>
<dbReference type="Proteomes" id="UP000324222">
    <property type="component" value="Unassembled WGS sequence"/>
</dbReference>
<proteinExistence type="predicted"/>
<accession>A0A5B7GE85</accession>
<reference evidence="1 2" key="1">
    <citation type="submission" date="2019-05" db="EMBL/GenBank/DDBJ databases">
        <title>Another draft genome of Portunus trituberculatus and its Hox gene families provides insights of decapod evolution.</title>
        <authorList>
            <person name="Jeong J.-H."/>
            <person name="Song I."/>
            <person name="Kim S."/>
            <person name="Choi T."/>
            <person name="Kim D."/>
            <person name="Ryu S."/>
            <person name="Kim W."/>
        </authorList>
    </citation>
    <scope>NUCLEOTIDE SEQUENCE [LARGE SCALE GENOMIC DNA]</scope>
    <source>
        <tissue evidence="1">Muscle</tissue>
    </source>
</reference>
<comment type="caution">
    <text evidence="1">The sequence shown here is derived from an EMBL/GenBank/DDBJ whole genome shotgun (WGS) entry which is preliminary data.</text>
</comment>
<organism evidence="1 2">
    <name type="scientific">Portunus trituberculatus</name>
    <name type="common">Swimming crab</name>
    <name type="synonym">Neptunus trituberculatus</name>
    <dbReference type="NCBI Taxonomy" id="210409"/>
    <lineage>
        <taxon>Eukaryota</taxon>
        <taxon>Metazoa</taxon>
        <taxon>Ecdysozoa</taxon>
        <taxon>Arthropoda</taxon>
        <taxon>Crustacea</taxon>
        <taxon>Multicrustacea</taxon>
        <taxon>Malacostraca</taxon>
        <taxon>Eumalacostraca</taxon>
        <taxon>Eucarida</taxon>
        <taxon>Decapoda</taxon>
        <taxon>Pleocyemata</taxon>
        <taxon>Brachyura</taxon>
        <taxon>Eubrachyura</taxon>
        <taxon>Portunoidea</taxon>
        <taxon>Portunidae</taxon>
        <taxon>Portuninae</taxon>
        <taxon>Portunus</taxon>
    </lineage>
</organism>
<evidence type="ECO:0000313" key="2">
    <source>
        <dbReference type="Proteomes" id="UP000324222"/>
    </source>
</evidence>
<name>A0A5B7GE85_PORTR</name>
<dbReference type="AlphaFoldDB" id="A0A5B7GE85"/>